<feature type="domain" description="Aminoglycoside phosphotransferase" evidence="1">
    <location>
        <begin position="34"/>
        <end position="250"/>
    </location>
</feature>
<dbReference type="InterPro" id="IPR052898">
    <property type="entry name" value="ACAD10-like"/>
</dbReference>
<dbReference type="Gene3D" id="3.90.1200.10">
    <property type="match status" value="1"/>
</dbReference>
<dbReference type="SUPFAM" id="SSF56112">
    <property type="entry name" value="Protein kinase-like (PK-like)"/>
    <property type="match status" value="1"/>
</dbReference>
<dbReference type="RefSeq" id="WP_043985288.1">
    <property type="nucleotide sequence ID" value="NZ_JXST01000009.1"/>
</dbReference>
<dbReference type="InterPro" id="IPR002575">
    <property type="entry name" value="Aminoglycoside_PTrfase"/>
</dbReference>
<dbReference type="InterPro" id="IPR041726">
    <property type="entry name" value="ACAD10_11_N"/>
</dbReference>
<sequence length="342" mass="36439">MAADTHLELPGLDLDKLGEWLPSVVPGAGATLSATLIAGGKSNLTYRVTDGDSSWIVRRPPVGELLATAHDMGREFRMMSALAPTAVPVPAMYGFCDDVSVVGAPFYVMAEVDGSPYRQAAELRALGAERTRGISERLVDTLIAVHSVDPASVGLADFGRPQAFLGRQVGRWHKQFAAARTRDLPAMEELYQALSGRVPADSTPGIVHGDYRLDNVLMDAADQPAAVLDWELSTIGDSLTDLALMVAYGRLAASGIGEVSDVSEAPGFLSEQEIIDRYSTGIGRGLGDFGFYLALAFFKMAGIFEGIHYRYVNGQTVGDGFAFAGDAVHSLLDAGRNALKEN</sequence>
<dbReference type="PANTHER" id="PTHR47829">
    <property type="entry name" value="HYDROLASE, PUTATIVE (AFU_ORTHOLOGUE AFUA_1G12880)-RELATED"/>
    <property type="match status" value="1"/>
</dbReference>
<dbReference type="PANTHER" id="PTHR47829:SF1">
    <property type="entry name" value="HAD FAMILY PHOSPHATASE"/>
    <property type="match status" value="1"/>
</dbReference>
<protein>
    <submittedName>
        <fullName evidence="2">Acyl-CoA dehydrogenase</fullName>
    </submittedName>
</protein>
<accession>A0A0D1J708</accession>
<dbReference type="Proteomes" id="UP000032221">
    <property type="component" value="Unassembled WGS sequence"/>
</dbReference>
<name>A0A0D1J708_9MYCO</name>
<dbReference type="EMBL" id="JXST01000009">
    <property type="protein sequence ID" value="KIU17368.1"/>
    <property type="molecule type" value="Genomic_DNA"/>
</dbReference>
<dbReference type="STRING" id="280871.TL10_08410"/>
<comment type="caution">
    <text evidence="2">The sequence shown here is derived from an EMBL/GenBank/DDBJ whole genome shotgun (WGS) entry which is preliminary data.</text>
</comment>
<keyword evidence="3" id="KW-1185">Reference proteome</keyword>
<dbReference type="CDD" id="cd05154">
    <property type="entry name" value="ACAD10_11_N-like"/>
    <property type="match status" value="1"/>
</dbReference>
<reference evidence="2 3" key="1">
    <citation type="submission" date="2015-01" db="EMBL/GenBank/DDBJ databases">
        <title>Genome sequence of Mycobacterium llatzerense and Mycobacterium immunogenum recovered from brain abscess.</title>
        <authorList>
            <person name="Greninger A.L."/>
            <person name="Langelier C."/>
            <person name="Cunningham G."/>
            <person name="Chiu C.Y."/>
            <person name="Miller S."/>
        </authorList>
    </citation>
    <scope>NUCLEOTIDE SEQUENCE [LARGE SCALE GENOMIC DNA]</scope>
    <source>
        <strain evidence="2 3">CLUC14</strain>
    </source>
</reference>
<dbReference type="InterPro" id="IPR011009">
    <property type="entry name" value="Kinase-like_dom_sf"/>
</dbReference>
<dbReference type="Pfam" id="PF01636">
    <property type="entry name" value="APH"/>
    <property type="match status" value="1"/>
</dbReference>
<evidence type="ECO:0000259" key="1">
    <source>
        <dbReference type="Pfam" id="PF01636"/>
    </source>
</evidence>
<dbReference type="OrthoDB" id="3806873at2"/>
<dbReference type="PATRIC" id="fig|280871.6.peg.1740"/>
<evidence type="ECO:0000313" key="3">
    <source>
        <dbReference type="Proteomes" id="UP000032221"/>
    </source>
</evidence>
<evidence type="ECO:0000313" key="2">
    <source>
        <dbReference type="EMBL" id="KIU17368.1"/>
    </source>
</evidence>
<gene>
    <name evidence="2" type="ORF">TL10_08410</name>
</gene>
<proteinExistence type="predicted"/>
<dbReference type="Gene3D" id="3.30.200.20">
    <property type="entry name" value="Phosphorylase Kinase, domain 1"/>
    <property type="match status" value="1"/>
</dbReference>
<organism evidence="2 3">
    <name type="scientific">Mycolicibacterium llatzerense</name>
    <dbReference type="NCBI Taxonomy" id="280871"/>
    <lineage>
        <taxon>Bacteria</taxon>
        <taxon>Bacillati</taxon>
        <taxon>Actinomycetota</taxon>
        <taxon>Actinomycetes</taxon>
        <taxon>Mycobacteriales</taxon>
        <taxon>Mycobacteriaceae</taxon>
        <taxon>Mycolicibacterium</taxon>
    </lineage>
</organism>
<dbReference type="AlphaFoldDB" id="A0A0D1J708"/>